<comment type="caution">
    <text evidence="2">The sequence shown here is derived from an EMBL/GenBank/DDBJ whole genome shotgun (WGS) entry which is preliminary data.</text>
</comment>
<reference evidence="2" key="1">
    <citation type="journal article" date="2018" name="Genome Biol.">
        <title>SKESA: strategic k-mer extension for scrupulous assemblies.</title>
        <authorList>
            <person name="Souvorov A."/>
            <person name="Agarwala R."/>
            <person name="Lipman D.J."/>
        </authorList>
    </citation>
    <scope>NUCLEOTIDE SEQUENCE</scope>
    <source>
        <strain evidence="2">L03193-16</strain>
    </source>
</reference>
<keyword evidence="2" id="KW-0238">DNA-binding</keyword>
<dbReference type="EMBL" id="DAANCZ010000026">
    <property type="protein sequence ID" value="HAC9331125.1"/>
    <property type="molecule type" value="Genomic_DNA"/>
</dbReference>
<proteinExistence type="predicted"/>
<reference evidence="2" key="2">
    <citation type="submission" date="2019-01" db="EMBL/GenBank/DDBJ databases">
        <authorList>
            <consortium name="NCBI Pathogen Detection Project"/>
        </authorList>
    </citation>
    <scope>NUCLEOTIDE SEQUENCE</scope>
    <source>
        <strain evidence="2">L03193-16</strain>
    </source>
</reference>
<protein>
    <submittedName>
        <fullName evidence="2">Single-stranded DNA-binding protein</fullName>
    </submittedName>
</protein>
<evidence type="ECO:0000256" key="1">
    <source>
        <dbReference type="SAM" id="MobiDB-lite"/>
    </source>
</evidence>
<sequence length="68" mass="7407">MHIPQNFLPKSRQKLLRSAPGQSFPVVAVMPHAAKVLKQVMVNTGGNKEQVPAKRQNRGSRNSTDDGG</sequence>
<gene>
    <name evidence="2" type="ORF">G0J94_21945</name>
    <name evidence="3" type="ORF">G0J94_22000</name>
</gene>
<dbReference type="EMBL" id="DAANCZ010000026">
    <property type="protein sequence ID" value="HAC9331134.1"/>
    <property type="molecule type" value="Genomic_DNA"/>
</dbReference>
<name>A0A706JX43_SALTM</name>
<organism evidence="2">
    <name type="scientific">Salmonella typhimurium</name>
    <dbReference type="NCBI Taxonomy" id="90371"/>
    <lineage>
        <taxon>Bacteria</taxon>
        <taxon>Pseudomonadati</taxon>
        <taxon>Pseudomonadota</taxon>
        <taxon>Gammaproteobacteria</taxon>
        <taxon>Enterobacterales</taxon>
        <taxon>Enterobacteriaceae</taxon>
        <taxon>Salmonella</taxon>
    </lineage>
</organism>
<feature type="region of interest" description="Disordered" evidence="1">
    <location>
        <begin position="44"/>
        <end position="68"/>
    </location>
</feature>
<accession>A0A706JX43</accession>
<evidence type="ECO:0000313" key="3">
    <source>
        <dbReference type="EMBL" id="HAC9331134.1"/>
    </source>
</evidence>
<dbReference type="AlphaFoldDB" id="A0A706JX43"/>
<evidence type="ECO:0000313" key="2">
    <source>
        <dbReference type="EMBL" id="HAC9331125.1"/>
    </source>
</evidence>
<dbReference type="GO" id="GO:0003677">
    <property type="term" value="F:DNA binding"/>
    <property type="evidence" value="ECO:0007669"/>
    <property type="project" value="UniProtKB-KW"/>
</dbReference>